<dbReference type="PANTHER" id="PTHR37283:SF1">
    <property type="entry name" value="PH DOMAIN-CONTAINING PROTEIN YHR131C"/>
    <property type="match status" value="1"/>
</dbReference>
<organism evidence="2 3">
    <name type="scientific">Clavispora lusitaniae</name>
    <name type="common">Candida lusitaniae</name>
    <dbReference type="NCBI Taxonomy" id="36911"/>
    <lineage>
        <taxon>Eukaryota</taxon>
        <taxon>Fungi</taxon>
        <taxon>Dikarya</taxon>
        <taxon>Ascomycota</taxon>
        <taxon>Saccharomycotina</taxon>
        <taxon>Pichiomycetes</taxon>
        <taxon>Metschnikowiaceae</taxon>
        <taxon>Clavispora</taxon>
    </lineage>
</organism>
<evidence type="ECO:0000256" key="1">
    <source>
        <dbReference type="SAM" id="MobiDB-lite"/>
    </source>
</evidence>
<comment type="caution">
    <text evidence="2">The sequence shown here is derived from an EMBL/GenBank/DDBJ whole genome shotgun (WGS) entry which is preliminary data.</text>
</comment>
<dbReference type="OMA" id="YISNCIP"/>
<reference evidence="2 3" key="1">
    <citation type="submission" date="2017-04" db="EMBL/GenBank/DDBJ databases">
        <title>Draft genome of the yeast Clavispora lusitaniae type strain CBS 6936.</title>
        <authorList>
            <person name="Durrens P."/>
            <person name="Klopp C."/>
            <person name="Biteau N."/>
            <person name="Fitton-Ouhabi V."/>
            <person name="Dementhon K."/>
            <person name="Accoceberry I."/>
            <person name="Sherman D.J."/>
            <person name="Noel T."/>
        </authorList>
    </citation>
    <scope>NUCLEOTIDE SEQUENCE [LARGE SCALE GENOMIC DNA]</scope>
    <source>
        <strain evidence="2 3">CBS 6936</strain>
    </source>
</reference>
<dbReference type="EMBL" id="LYUB02000001">
    <property type="protein sequence ID" value="OVF11209.1"/>
    <property type="molecule type" value="Genomic_DNA"/>
</dbReference>
<dbReference type="PANTHER" id="PTHR37283">
    <property type="entry name" value="PH DOMAIN-CONTAINING PROTEIN YHR131C"/>
    <property type="match status" value="1"/>
</dbReference>
<dbReference type="AlphaFoldDB" id="A0AA91T4B6"/>
<evidence type="ECO:0000313" key="2">
    <source>
        <dbReference type="EMBL" id="OVF11209.1"/>
    </source>
</evidence>
<name>A0AA91T4B6_CLALS</name>
<evidence type="ECO:0000313" key="3">
    <source>
        <dbReference type="Proteomes" id="UP000195602"/>
    </source>
</evidence>
<proteinExistence type="predicted"/>
<protein>
    <submittedName>
        <fullName evidence="2">Uncharacterized protein</fullName>
    </submittedName>
</protein>
<feature type="region of interest" description="Disordered" evidence="1">
    <location>
        <begin position="282"/>
        <end position="303"/>
    </location>
</feature>
<accession>A0AA91T4B6</accession>
<dbReference type="Proteomes" id="UP000195602">
    <property type="component" value="Unassembled WGS sequence"/>
</dbReference>
<sequence length="417" mass="47287">MSEPPPYDQTPAYSASLEFYGFAFVKTELDTPWNNHSGSLRPVVVELNSNQLKLYDLAVDKSVISALRALFLHQNYQEKEEPRSSCDDSNYTFDGDAYGDDNYGELRQGVFSKIRTRYTNKKVRKKLRAPLPPALLDNSLLLEPTSSSDVYARFASRYRGSLLRSFTLSNLVVGEAPSCNSQHYKEDSSTSNTFALLKYRNVLRLRVEYSQLLLHFWSFYGMVHWYRNLCIGRDLASSLDTRSVGVLKSIPRSYSPQNNAFFESSGTFSDWKRRDSFASETSLSTFSGSDSGSDASESLYSEQREPSKSHVVVYGQKIVCYEDLYSPLEKQYISNCMAVLNSFDKWVGRKLTISNYEYMLPKNDAYNVNEGNQIYISSQTFNSLARNYSKIAKSKPCTVSPCMDFFVESTGLVSVGV</sequence>
<gene>
    <name evidence="2" type="ORF">A9F13_01g06864</name>
</gene>
<dbReference type="KEGG" id="clus:A9F13_01g06864"/>
<feature type="compositionally biased region" description="Low complexity" evidence="1">
    <location>
        <begin position="282"/>
        <end position="301"/>
    </location>
</feature>